<evidence type="ECO:0000256" key="4">
    <source>
        <dbReference type="PROSITE-ProRule" id="PRU00325"/>
    </source>
</evidence>
<evidence type="ECO:0000256" key="1">
    <source>
        <dbReference type="ARBA" id="ARBA00022723"/>
    </source>
</evidence>
<protein>
    <recommendedName>
        <fullName evidence="6">SWIM-type domain-containing protein</fullName>
    </recommendedName>
</protein>
<feature type="region of interest" description="Disordered" evidence="5">
    <location>
        <begin position="58"/>
        <end position="121"/>
    </location>
</feature>
<keyword evidence="3" id="KW-0862">Zinc</keyword>
<proteinExistence type="predicted"/>
<gene>
    <name evidence="7" type="ORF">Ahy_A10g048916</name>
</gene>
<reference evidence="7 8" key="1">
    <citation type="submission" date="2019-01" db="EMBL/GenBank/DDBJ databases">
        <title>Sequencing of cultivated peanut Arachis hypogaea provides insights into genome evolution and oil improvement.</title>
        <authorList>
            <person name="Chen X."/>
        </authorList>
    </citation>
    <scope>NUCLEOTIDE SEQUENCE [LARGE SCALE GENOMIC DNA]</scope>
    <source>
        <strain evidence="8">cv. Fuhuasheng</strain>
        <tissue evidence="7">Leaves</tissue>
    </source>
</reference>
<evidence type="ECO:0000256" key="3">
    <source>
        <dbReference type="ARBA" id="ARBA00022833"/>
    </source>
</evidence>
<keyword evidence="2 4" id="KW-0863">Zinc-finger</keyword>
<organism evidence="7 8">
    <name type="scientific">Arachis hypogaea</name>
    <name type="common">Peanut</name>
    <dbReference type="NCBI Taxonomy" id="3818"/>
    <lineage>
        <taxon>Eukaryota</taxon>
        <taxon>Viridiplantae</taxon>
        <taxon>Streptophyta</taxon>
        <taxon>Embryophyta</taxon>
        <taxon>Tracheophyta</taxon>
        <taxon>Spermatophyta</taxon>
        <taxon>Magnoliopsida</taxon>
        <taxon>eudicotyledons</taxon>
        <taxon>Gunneridae</taxon>
        <taxon>Pentapetalae</taxon>
        <taxon>rosids</taxon>
        <taxon>fabids</taxon>
        <taxon>Fabales</taxon>
        <taxon>Fabaceae</taxon>
        <taxon>Papilionoideae</taxon>
        <taxon>50 kb inversion clade</taxon>
        <taxon>dalbergioids sensu lato</taxon>
        <taxon>Dalbergieae</taxon>
        <taxon>Pterocarpus clade</taxon>
        <taxon>Arachis</taxon>
    </lineage>
</organism>
<evidence type="ECO:0000313" key="7">
    <source>
        <dbReference type="EMBL" id="RYR34177.1"/>
    </source>
</evidence>
<keyword evidence="1" id="KW-0479">Metal-binding</keyword>
<dbReference type="PROSITE" id="PS50966">
    <property type="entry name" value="ZF_SWIM"/>
    <property type="match status" value="1"/>
</dbReference>
<evidence type="ECO:0000313" key="8">
    <source>
        <dbReference type="Proteomes" id="UP000289738"/>
    </source>
</evidence>
<feature type="domain" description="SWIM-type" evidence="6">
    <location>
        <begin position="1"/>
        <end position="33"/>
    </location>
</feature>
<evidence type="ECO:0000259" key="6">
    <source>
        <dbReference type="PROSITE" id="PS50966"/>
    </source>
</evidence>
<comment type="caution">
    <text evidence="7">The sequence shown here is derived from an EMBL/GenBank/DDBJ whole genome shotgun (WGS) entry which is preliminary data.</text>
</comment>
<dbReference type="AlphaFoldDB" id="A0A445B667"/>
<dbReference type="Proteomes" id="UP000289738">
    <property type="component" value="Chromosome A10"/>
</dbReference>
<dbReference type="PANTHER" id="PTHR31973">
    <property type="entry name" value="POLYPROTEIN, PUTATIVE-RELATED"/>
    <property type="match status" value="1"/>
</dbReference>
<name>A0A445B667_ARAHY</name>
<dbReference type="SMART" id="SM00575">
    <property type="entry name" value="ZnF_PMZ"/>
    <property type="match status" value="1"/>
</dbReference>
<feature type="compositionally biased region" description="Polar residues" evidence="5">
    <location>
        <begin position="108"/>
        <end position="121"/>
    </location>
</feature>
<feature type="compositionally biased region" description="Basic residues" evidence="5">
    <location>
        <begin position="71"/>
        <end position="81"/>
    </location>
</feature>
<dbReference type="GO" id="GO:0008270">
    <property type="term" value="F:zinc ion binding"/>
    <property type="evidence" value="ECO:0007669"/>
    <property type="project" value="UniProtKB-KW"/>
</dbReference>
<dbReference type="InterPro" id="IPR007527">
    <property type="entry name" value="Znf_SWIM"/>
</dbReference>
<keyword evidence="8" id="KW-1185">Reference proteome</keyword>
<dbReference type="PANTHER" id="PTHR31973:SF187">
    <property type="entry name" value="MUTATOR TRANSPOSASE MUDRA PROTEIN"/>
    <property type="match status" value="1"/>
</dbReference>
<evidence type="ECO:0000256" key="5">
    <source>
        <dbReference type="SAM" id="MobiDB-lite"/>
    </source>
</evidence>
<dbReference type="InterPro" id="IPR006564">
    <property type="entry name" value="Znf_PMZ"/>
</dbReference>
<dbReference type="Pfam" id="PF04434">
    <property type="entry name" value="SWIM"/>
    <property type="match status" value="1"/>
</dbReference>
<evidence type="ECO:0000256" key="2">
    <source>
        <dbReference type="ARBA" id="ARBA00022771"/>
    </source>
</evidence>
<accession>A0A445B667</accession>
<dbReference type="EMBL" id="SDMP01000010">
    <property type="protein sequence ID" value="RYR34177.1"/>
    <property type="molecule type" value="Genomic_DNA"/>
</dbReference>
<sequence length="140" mass="16026">MVVDQGKNTCSCRFWQLTGMPCMHAILAIQDKNDKRVAEYCHDWLKMEAYRGRIYGKNPHSAPVPLPIKPKPGRLTKKRRRDKEEQPTRSRSTFACTPSPIQPPSEIDISQSKSIPPTQDTQQVVSSLLNPKKFQLHLMI</sequence>